<protein>
    <submittedName>
        <fullName evidence="2">Uncharacterized protein</fullName>
    </submittedName>
</protein>
<proteinExistence type="predicted"/>
<evidence type="ECO:0000313" key="3">
    <source>
        <dbReference type="Proteomes" id="UP000053477"/>
    </source>
</evidence>
<organism evidence="2 3">
    <name type="scientific">Schizopora paradoxa</name>
    <dbReference type="NCBI Taxonomy" id="27342"/>
    <lineage>
        <taxon>Eukaryota</taxon>
        <taxon>Fungi</taxon>
        <taxon>Dikarya</taxon>
        <taxon>Basidiomycota</taxon>
        <taxon>Agaricomycotina</taxon>
        <taxon>Agaricomycetes</taxon>
        <taxon>Hymenochaetales</taxon>
        <taxon>Schizoporaceae</taxon>
        <taxon>Schizopora</taxon>
    </lineage>
</organism>
<keyword evidence="1" id="KW-1133">Transmembrane helix</keyword>
<evidence type="ECO:0000256" key="1">
    <source>
        <dbReference type="SAM" id="Phobius"/>
    </source>
</evidence>
<keyword evidence="1" id="KW-0472">Membrane</keyword>
<sequence>MDNFSYAIFRTVRARVRIIVKKFQRRLKKSLNPKRVFEYQESALNKVFDPNAPTRRDSPAYVHTLHKRAPRNLFLYFTLFSFVVFFLDIILSGIIEKNVKSLAAKESKAIGSMKFEGGNSVSFDEFPGESIRLTGRKALMLAKRA</sequence>
<evidence type="ECO:0000313" key="2">
    <source>
        <dbReference type="EMBL" id="KLO12231.1"/>
    </source>
</evidence>
<reference evidence="2 3" key="1">
    <citation type="submission" date="2015-04" db="EMBL/GenBank/DDBJ databases">
        <title>Complete genome sequence of Schizopora paradoxa KUC8140, a cosmopolitan wood degrader in East Asia.</title>
        <authorList>
            <consortium name="DOE Joint Genome Institute"/>
            <person name="Min B."/>
            <person name="Park H."/>
            <person name="Jang Y."/>
            <person name="Kim J.-J."/>
            <person name="Kim K.H."/>
            <person name="Pangilinan J."/>
            <person name="Lipzen A."/>
            <person name="Riley R."/>
            <person name="Grigoriev I.V."/>
            <person name="Spatafora J.W."/>
            <person name="Choi I.-G."/>
        </authorList>
    </citation>
    <scope>NUCLEOTIDE SEQUENCE [LARGE SCALE GENOMIC DNA]</scope>
    <source>
        <strain evidence="2 3">KUC8140</strain>
    </source>
</reference>
<gene>
    <name evidence="2" type="ORF">SCHPADRAFT_905348</name>
</gene>
<dbReference type="InParanoid" id="A0A0H2S5L6"/>
<keyword evidence="1" id="KW-0812">Transmembrane</keyword>
<name>A0A0H2S5L6_9AGAM</name>
<dbReference type="EMBL" id="KQ085982">
    <property type="protein sequence ID" value="KLO12231.1"/>
    <property type="molecule type" value="Genomic_DNA"/>
</dbReference>
<feature type="transmembrane region" description="Helical" evidence="1">
    <location>
        <begin position="73"/>
        <end position="95"/>
    </location>
</feature>
<dbReference type="AlphaFoldDB" id="A0A0H2S5L6"/>
<keyword evidence="3" id="KW-1185">Reference proteome</keyword>
<accession>A0A0H2S5L6</accession>
<dbReference type="Proteomes" id="UP000053477">
    <property type="component" value="Unassembled WGS sequence"/>
</dbReference>